<dbReference type="PROSITE" id="PS51257">
    <property type="entry name" value="PROKAR_LIPOPROTEIN"/>
    <property type="match status" value="1"/>
</dbReference>
<dbReference type="Gene3D" id="3.40.190.10">
    <property type="entry name" value="Periplasmic binding protein-like II"/>
    <property type="match status" value="1"/>
</dbReference>
<feature type="domain" description="Solute-binding protein family 5" evidence="6">
    <location>
        <begin position="71"/>
        <end position="379"/>
    </location>
</feature>
<dbReference type="Pfam" id="PF00496">
    <property type="entry name" value="SBP_bac_5"/>
    <property type="match status" value="1"/>
</dbReference>
<evidence type="ECO:0000313" key="8">
    <source>
        <dbReference type="Proteomes" id="UP000268553"/>
    </source>
</evidence>
<dbReference type="Gene3D" id="3.90.76.10">
    <property type="entry name" value="Dipeptide-binding Protein, Domain 1"/>
    <property type="match status" value="1"/>
</dbReference>
<keyword evidence="3" id="KW-0813">Transport</keyword>
<dbReference type="GO" id="GO:0030313">
    <property type="term" value="C:cell envelope"/>
    <property type="evidence" value="ECO:0007669"/>
    <property type="project" value="UniProtKB-SubCell"/>
</dbReference>
<evidence type="ECO:0000256" key="4">
    <source>
        <dbReference type="ARBA" id="ARBA00022729"/>
    </source>
</evidence>
<keyword evidence="4 5" id="KW-0732">Signal</keyword>
<dbReference type="SUPFAM" id="SSF53850">
    <property type="entry name" value="Periplasmic binding protein-like II"/>
    <property type="match status" value="1"/>
</dbReference>
<keyword evidence="8" id="KW-1185">Reference proteome</keyword>
<evidence type="ECO:0000256" key="1">
    <source>
        <dbReference type="ARBA" id="ARBA00004418"/>
    </source>
</evidence>
<dbReference type="RefSeq" id="WP_125229730.1">
    <property type="nucleotide sequence ID" value="NZ_RWJI01000001.1"/>
</dbReference>
<dbReference type="Proteomes" id="UP000268553">
    <property type="component" value="Unassembled WGS sequence"/>
</dbReference>
<dbReference type="InterPro" id="IPR039424">
    <property type="entry name" value="SBP_5"/>
</dbReference>
<dbReference type="GO" id="GO:0015833">
    <property type="term" value="P:peptide transport"/>
    <property type="evidence" value="ECO:0007669"/>
    <property type="project" value="TreeGrafter"/>
</dbReference>
<evidence type="ECO:0000259" key="6">
    <source>
        <dbReference type="Pfam" id="PF00496"/>
    </source>
</evidence>
<comment type="subcellular location">
    <subcellularLocation>
        <location evidence="1">Periplasm</location>
    </subcellularLocation>
</comment>
<dbReference type="OrthoDB" id="9803988at2"/>
<protein>
    <submittedName>
        <fullName evidence="7">ABC transporter substrate-binding protein</fullName>
    </submittedName>
</protein>
<evidence type="ECO:0000313" key="7">
    <source>
        <dbReference type="EMBL" id="RRQ51716.1"/>
    </source>
</evidence>
<accession>A0A3R8RSN9</accession>
<dbReference type="AlphaFoldDB" id="A0A3R8RSN9"/>
<dbReference type="GO" id="GO:1904680">
    <property type="term" value="F:peptide transmembrane transporter activity"/>
    <property type="evidence" value="ECO:0007669"/>
    <property type="project" value="TreeGrafter"/>
</dbReference>
<dbReference type="InterPro" id="IPR000914">
    <property type="entry name" value="SBP_5_dom"/>
</dbReference>
<comment type="similarity">
    <text evidence="2">Belongs to the bacterial solute-binding protein 5 family.</text>
</comment>
<evidence type="ECO:0000256" key="3">
    <source>
        <dbReference type="ARBA" id="ARBA00022448"/>
    </source>
</evidence>
<evidence type="ECO:0000256" key="2">
    <source>
        <dbReference type="ARBA" id="ARBA00005695"/>
    </source>
</evidence>
<dbReference type="Gene3D" id="3.10.105.10">
    <property type="entry name" value="Dipeptide-binding Protein, Domain 3"/>
    <property type="match status" value="1"/>
</dbReference>
<proteinExistence type="inferred from homology"/>
<organism evidence="7 8">
    <name type="scientific">Sphingorhabdus wooponensis</name>
    <dbReference type="NCBI Taxonomy" id="940136"/>
    <lineage>
        <taxon>Bacteria</taxon>
        <taxon>Pseudomonadati</taxon>
        <taxon>Pseudomonadota</taxon>
        <taxon>Alphaproteobacteria</taxon>
        <taxon>Sphingomonadales</taxon>
        <taxon>Sphingomonadaceae</taxon>
        <taxon>Sphingorhabdus</taxon>
    </lineage>
</organism>
<dbReference type="PANTHER" id="PTHR30290">
    <property type="entry name" value="PERIPLASMIC BINDING COMPONENT OF ABC TRANSPORTER"/>
    <property type="match status" value="1"/>
</dbReference>
<comment type="caution">
    <text evidence="7">The sequence shown here is derived from an EMBL/GenBank/DDBJ whole genome shotgun (WGS) entry which is preliminary data.</text>
</comment>
<evidence type="ECO:0000256" key="5">
    <source>
        <dbReference type="SAM" id="SignalP"/>
    </source>
</evidence>
<sequence length="484" mass="53296">MIRSLSILLLLLSATLAGCSEGVDNERVRVDVIESRPRPLNISASPLPLASAYLRAATAQGLVTFDEKGRVAPGLANRWIVTDDGMSYIFRLNKGRWNDGREVESREVARLLTARIRELRKGRLGSELGVIDRVVAMTGQVVEIRLNAPMPYLLELLALPEFGLLSKGAGSGPMQAKKFGQAMQLRRNETDDEGAQVLGNAIVTLRRGEASTVIARYALGQSDLVEGGRFESFPLLDAAKIRADQIQFDAVPGLFGLHIVNNAPFLSDTANRTAIAMAIDRPKLLTAFDIVAWQETVTLVPESLPNRADIQRPAWSTPSMEERRTMARDTIAKWKNANGAIRPLRVALPRGYGSRIFFARLRADLATIGIDVERVTMDRPHDLLLIDRTAQQSSPIWYLDQLSCKFAPLCSARADEIVAKARRTSDSALRAQLLGEAEAELQASVAFIPIANPLRWSLVRPGLLGHFANGRGWHLLQYLGRDPT</sequence>
<feature type="signal peptide" evidence="5">
    <location>
        <begin position="1"/>
        <end position="19"/>
    </location>
</feature>
<dbReference type="EMBL" id="RWJI01000001">
    <property type="protein sequence ID" value="RRQ51716.1"/>
    <property type="molecule type" value="Genomic_DNA"/>
</dbReference>
<reference evidence="7 8" key="1">
    <citation type="submission" date="2018-12" db="EMBL/GenBank/DDBJ databases">
        <authorList>
            <person name="Kim S.-J."/>
            <person name="Jung G.-Y."/>
        </authorList>
    </citation>
    <scope>NUCLEOTIDE SEQUENCE [LARGE SCALE GENOMIC DNA]</scope>
    <source>
        <strain evidence="7 8">03SU3-P</strain>
    </source>
</reference>
<dbReference type="PANTHER" id="PTHR30290:SF10">
    <property type="entry name" value="PERIPLASMIC OLIGOPEPTIDE-BINDING PROTEIN-RELATED"/>
    <property type="match status" value="1"/>
</dbReference>
<name>A0A3R8RSN9_9SPHN</name>
<feature type="chain" id="PRO_5018653800" evidence="5">
    <location>
        <begin position="20"/>
        <end position="484"/>
    </location>
</feature>
<gene>
    <name evidence="7" type="ORF">D7D48_02130</name>
</gene>